<dbReference type="GO" id="GO:0008106">
    <property type="term" value="F:alcohol dehydrogenase (NADP+) activity"/>
    <property type="evidence" value="ECO:0007669"/>
    <property type="project" value="UniProtKB-ARBA"/>
</dbReference>
<evidence type="ECO:0000256" key="1">
    <source>
        <dbReference type="ARBA" id="ARBA00001947"/>
    </source>
</evidence>
<dbReference type="RefSeq" id="WP_208349772.1">
    <property type="nucleotide sequence ID" value="NZ_JAALHA020000002.1"/>
</dbReference>
<dbReference type="FunFam" id="3.40.50.720:FF:000022">
    <property type="entry name" value="Cinnamyl alcohol dehydrogenase"/>
    <property type="match status" value="1"/>
</dbReference>
<comment type="caution">
    <text evidence="9">The sequence shown here is derived from an EMBL/GenBank/DDBJ whole genome shotgun (WGS) entry which is preliminary data.</text>
</comment>
<comment type="cofactor">
    <cofactor evidence="1 7">
        <name>Zn(2+)</name>
        <dbReference type="ChEBI" id="CHEBI:29105"/>
    </cofactor>
</comment>
<dbReference type="SMART" id="SM00829">
    <property type="entry name" value="PKS_ER"/>
    <property type="match status" value="1"/>
</dbReference>
<keyword evidence="4 7" id="KW-0479">Metal-binding</keyword>
<protein>
    <recommendedName>
        <fullName evidence="3">alcohol dehydrogenase</fullName>
        <ecNumber evidence="3">1.1.1.1</ecNumber>
    </recommendedName>
</protein>
<evidence type="ECO:0000256" key="4">
    <source>
        <dbReference type="ARBA" id="ARBA00022723"/>
    </source>
</evidence>
<keyword evidence="5 7" id="KW-0862">Zinc</keyword>
<dbReference type="Pfam" id="PF00107">
    <property type="entry name" value="ADH_zinc_N"/>
    <property type="match status" value="1"/>
</dbReference>
<dbReference type="PROSITE" id="PS00059">
    <property type="entry name" value="ADH_ZINC"/>
    <property type="match status" value="1"/>
</dbReference>
<dbReference type="SUPFAM" id="SSF50129">
    <property type="entry name" value="GroES-like"/>
    <property type="match status" value="1"/>
</dbReference>
<dbReference type="InterPro" id="IPR036291">
    <property type="entry name" value="NAD(P)-bd_dom_sf"/>
</dbReference>
<accession>A0AAP5M9F2</accession>
<proteinExistence type="inferred from homology"/>
<dbReference type="AlphaFoldDB" id="A0AAP5M9F2"/>
<evidence type="ECO:0000256" key="2">
    <source>
        <dbReference type="ARBA" id="ARBA00008072"/>
    </source>
</evidence>
<dbReference type="EMBL" id="JAALHA020000002">
    <property type="protein sequence ID" value="MDR9894319.1"/>
    <property type="molecule type" value="Genomic_DNA"/>
</dbReference>
<comment type="similarity">
    <text evidence="2 7">Belongs to the zinc-containing alcohol dehydrogenase family.</text>
</comment>
<dbReference type="GO" id="GO:0008270">
    <property type="term" value="F:zinc ion binding"/>
    <property type="evidence" value="ECO:0007669"/>
    <property type="project" value="InterPro"/>
</dbReference>
<evidence type="ECO:0000256" key="6">
    <source>
        <dbReference type="ARBA" id="ARBA00023002"/>
    </source>
</evidence>
<dbReference type="InterPro" id="IPR011032">
    <property type="entry name" value="GroES-like_sf"/>
</dbReference>
<name>A0AAP5M9F2_9CYAN</name>
<sequence length="338" mass="36316">MKAAVLQNYHQPLELQDVPVPEIGPTEVLIKVHACGICGSDVHLVDDEFKGLSTVPVIPGHEVAGVIEQVGEEINYLKKGDRVGVSWTQHTCGHCRYCIRGESVLCPEQLVTGVSLNGGYAEYTKAPARDVTVIPDAISFEDAAPLFCAGLTVYTPFNYVGFKPGQTVAVMGVGGLGHLALQFAHALGAHTIAISRGEDKLQLAKEQLGADEAIDSSTDEWVKKVQQIGGADVILSTANSSKLMGQALHALAPEGTLVLLAIDNKEILFPSPMDFIGGRRRVMGSPSGSIKDMRETLEVAAKHGVRPMIETHPLENAQQALERVRNAQPRFRAVLTMN</sequence>
<evidence type="ECO:0000256" key="7">
    <source>
        <dbReference type="RuleBase" id="RU361277"/>
    </source>
</evidence>
<evidence type="ECO:0000313" key="10">
    <source>
        <dbReference type="Proteomes" id="UP000667802"/>
    </source>
</evidence>
<reference evidence="10" key="1">
    <citation type="journal article" date="2021" name="Science">
        <title>Hunting the eagle killer: A cyanobacterial neurotoxin causes vacuolar myelinopathy.</title>
        <authorList>
            <person name="Breinlinger S."/>
            <person name="Phillips T.J."/>
            <person name="Haram B.N."/>
            <person name="Mares J."/>
            <person name="Martinez Yerena J.A."/>
            <person name="Hrouzek P."/>
            <person name="Sobotka R."/>
            <person name="Henderson W.M."/>
            <person name="Schmieder P."/>
            <person name="Williams S.M."/>
            <person name="Lauderdale J.D."/>
            <person name="Wilde H.D."/>
            <person name="Gerrin W."/>
            <person name="Kust A."/>
            <person name="Washington J.W."/>
            <person name="Wagner C."/>
            <person name="Geier B."/>
            <person name="Liebeke M."/>
            <person name="Enke H."/>
            <person name="Niedermeyer T.H.J."/>
            <person name="Wilde S.B."/>
        </authorList>
    </citation>
    <scope>NUCLEOTIDE SEQUENCE [LARGE SCALE GENOMIC DNA]</scope>
    <source>
        <strain evidence="10">Thurmond2011</strain>
    </source>
</reference>
<organism evidence="9 10">
    <name type="scientific">Aetokthonos hydrillicola Thurmond2011</name>
    <dbReference type="NCBI Taxonomy" id="2712845"/>
    <lineage>
        <taxon>Bacteria</taxon>
        <taxon>Bacillati</taxon>
        <taxon>Cyanobacteriota</taxon>
        <taxon>Cyanophyceae</taxon>
        <taxon>Nostocales</taxon>
        <taxon>Hapalosiphonaceae</taxon>
        <taxon>Aetokthonos</taxon>
    </lineage>
</organism>
<dbReference type="PANTHER" id="PTHR42940:SF7">
    <property type="entry name" value="ALCOHOL DEHYDROGENASE-LIKE N-TERMINAL DOMAIN-CONTAINING PROTEIN"/>
    <property type="match status" value="1"/>
</dbReference>
<dbReference type="SUPFAM" id="SSF51735">
    <property type="entry name" value="NAD(P)-binding Rossmann-fold domains"/>
    <property type="match status" value="1"/>
</dbReference>
<dbReference type="Proteomes" id="UP000667802">
    <property type="component" value="Unassembled WGS sequence"/>
</dbReference>
<dbReference type="Pfam" id="PF08240">
    <property type="entry name" value="ADH_N"/>
    <property type="match status" value="1"/>
</dbReference>
<dbReference type="InterPro" id="IPR002328">
    <property type="entry name" value="ADH_Zn_CS"/>
</dbReference>
<evidence type="ECO:0000313" key="9">
    <source>
        <dbReference type="EMBL" id="MDR9894319.1"/>
    </source>
</evidence>
<feature type="domain" description="Enoyl reductase (ER)" evidence="8">
    <location>
        <begin position="4"/>
        <end position="335"/>
    </location>
</feature>
<dbReference type="PANTHER" id="PTHR42940">
    <property type="entry name" value="ALCOHOL DEHYDROGENASE 1-RELATED"/>
    <property type="match status" value="1"/>
</dbReference>
<dbReference type="GO" id="GO:0005737">
    <property type="term" value="C:cytoplasm"/>
    <property type="evidence" value="ECO:0007669"/>
    <property type="project" value="TreeGrafter"/>
</dbReference>
<evidence type="ECO:0000256" key="5">
    <source>
        <dbReference type="ARBA" id="ARBA00022833"/>
    </source>
</evidence>
<dbReference type="EC" id="1.1.1.1" evidence="3"/>
<dbReference type="InterPro" id="IPR020843">
    <property type="entry name" value="ER"/>
</dbReference>
<dbReference type="Gene3D" id="3.40.50.720">
    <property type="entry name" value="NAD(P)-binding Rossmann-like Domain"/>
    <property type="match status" value="1"/>
</dbReference>
<dbReference type="GO" id="GO:0004022">
    <property type="term" value="F:alcohol dehydrogenase (NAD+) activity"/>
    <property type="evidence" value="ECO:0007669"/>
    <property type="project" value="UniProtKB-EC"/>
</dbReference>
<gene>
    <name evidence="9" type="ORF">G7B40_007000</name>
</gene>
<evidence type="ECO:0000259" key="8">
    <source>
        <dbReference type="SMART" id="SM00829"/>
    </source>
</evidence>
<evidence type="ECO:0000256" key="3">
    <source>
        <dbReference type="ARBA" id="ARBA00013190"/>
    </source>
</evidence>
<dbReference type="Gene3D" id="3.90.180.10">
    <property type="entry name" value="Medium-chain alcohol dehydrogenases, catalytic domain"/>
    <property type="match status" value="1"/>
</dbReference>
<keyword evidence="10" id="KW-1185">Reference proteome</keyword>
<dbReference type="InterPro" id="IPR013154">
    <property type="entry name" value="ADH-like_N"/>
</dbReference>
<dbReference type="InterPro" id="IPR013149">
    <property type="entry name" value="ADH-like_C"/>
</dbReference>
<keyword evidence="6" id="KW-0560">Oxidoreductase</keyword>